<evidence type="ECO:0000313" key="1">
    <source>
        <dbReference type="EMBL" id="EAU39951.1"/>
    </source>
</evidence>
<gene>
    <name evidence="1" type="ORF">FP2506_17784</name>
</gene>
<dbReference type="AlphaFoldDB" id="Q0FXZ1"/>
<keyword evidence="2" id="KW-1185">Reference proteome</keyword>
<sequence length="57" mass="6199">MVNRENEVTKPEAGGRLIKPHQTGRAAAIEVFQETGLVARSSFSTGYRAVAGHIYLI</sequence>
<accession>Q0FXZ1</accession>
<dbReference type="HOGENOM" id="CLU_2990162_0_0_5"/>
<evidence type="ECO:0000313" key="2">
    <source>
        <dbReference type="Proteomes" id="UP000004310"/>
    </source>
</evidence>
<comment type="caution">
    <text evidence="1">The sequence shown here is derived from an EMBL/GenBank/DDBJ whole genome shotgun (WGS) entry which is preliminary data.</text>
</comment>
<dbReference type="Proteomes" id="UP000004310">
    <property type="component" value="Unassembled WGS sequence"/>
</dbReference>
<proteinExistence type="predicted"/>
<reference evidence="1 2" key="1">
    <citation type="journal article" date="2010" name="J. Bacteriol.">
        <title>Genome sequence of Fulvimarina pelagi HTCC2506T, a Mn(II)-oxidizing alphaproteobacterium possessing an aerobic anoxygenic photosynthetic gene cluster and Xanthorhodopsin.</title>
        <authorList>
            <person name="Kang I."/>
            <person name="Oh H.M."/>
            <person name="Lim S.I."/>
            <person name="Ferriera S."/>
            <person name="Giovannoni S.J."/>
            <person name="Cho J.C."/>
        </authorList>
    </citation>
    <scope>NUCLEOTIDE SEQUENCE [LARGE SCALE GENOMIC DNA]</scope>
    <source>
        <strain evidence="1 2">HTCC2506</strain>
    </source>
</reference>
<organism evidence="1 2">
    <name type="scientific">Fulvimarina pelagi HTCC2506</name>
    <dbReference type="NCBI Taxonomy" id="314231"/>
    <lineage>
        <taxon>Bacteria</taxon>
        <taxon>Pseudomonadati</taxon>
        <taxon>Pseudomonadota</taxon>
        <taxon>Alphaproteobacteria</taxon>
        <taxon>Hyphomicrobiales</taxon>
        <taxon>Aurantimonadaceae</taxon>
        <taxon>Fulvimarina</taxon>
    </lineage>
</organism>
<name>Q0FXZ1_9HYPH</name>
<dbReference type="EMBL" id="AATP01000011">
    <property type="protein sequence ID" value="EAU39951.1"/>
    <property type="molecule type" value="Genomic_DNA"/>
</dbReference>
<protein>
    <submittedName>
        <fullName evidence="1">Uncharacterized protein</fullName>
    </submittedName>
</protein>